<feature type="compositionally biased region" description="Basic and acidic residues" evidence="1">
    <location>
        <begin position="17"/>
        <end position="28"/>
    </location>
</feature>
<reference evidence="2 3" key="1">
    <citation type="submission" date="2018-10" db="EMBL/GenBank/DDBJ databases">
        <title>Genome assembly for a Yunnan-Guizhou Plateau 3E fish, Anabarilius grahami (Regan), and its evolutionary and genetic applications.</title>
        <authorList>
            <person name="Jiang W."/>
        </authorList>
    </citation>
    <scope>NUCLEOTIDE SEQUENCE [LARGE SCALE GENOMIC DNA]</scope>
    <source>
        <strain evidence="2">AG-KIZ</strain>
        <tissue evidence="2">Muscle</tissue>
    </source>
</reference>
<evidence type="ECO:0000313" key="2">
    <source>
        <dbReference type="EMBL" id="ROL41745.1"/>
    </source>
</evidence>
<proteinExistence type="predicted"/>
<name>A0A3N0Y6C3_ANAGA</name>
<dbReference type="OrthoDB" id="5562028at2759"/>
<dbReference type="AlphaFoldDB" id="A0A3N0Y6C3"/>
<organism evidence="2 3">
    <name type="scientific">Anabarilius grahami</name>
    <name type="common">Kanglang fish</name>
    <name type="synonym">Barilius grahami</name>
    <dbReference type="NCBI Taxonomy" id="495550"/>
    <lineage>
        <taxon>Eukaryota</taxon>
        <taxon>Metazoa</taxon>
        <taxon>Chordata</taxon>
        <taxon>Craniata</taxon>
        <taxon>Vertebrata</taxon>
        <taxon>Euteleostomi</taxon>
        <taxon>Actinopterygii</taxon>
        <taxon>Neopterygii</taxon>
        <taxon>Teleostei</taxon>
        <taxon>Ostariophysi</taxon>
        <taxon>Cypriniformes</taxon>
        <taxon>Xenocyprididae</taxon>
        <taxon>Xenocypridinae</taxon>
        <taxon>Xenocypridinae incertae sedis</taxon>
        <taxon>Anabarilius</taxon>
    </lineage>
</organism>
<evidence type="ECO:0000256" key="1">
    <source>
        <dbReference type="SAM" id="MobiDB-lite"/>
    </source>
</evidence>
<feature type="region of interest" description="Disordered" evidence="1">
    <location>
        <begin position="1"/>
        <end position="28"/>
    </location>
</feature>
<sequence>MSNRLKKNRRGPTSADGAEHTEKTWSADEQKLADRRLSVFQAKENLHKRNRPVWRRTDVLLGRWVSSVGLVCQGNVGPRRCRREPTPQYAFVATSSSSSA</sequence>
<protein>
    <submittedName>
        <fullName evidence="2">Uncharacterized protein</fullName>
    </submittedName>
</protein>
<feature type="compositionally biased region" description="Basic residues" evidence="1">
    <location>
        <begin position="1"/>
        <end position="10"/>
    </location>
</feature>
<gene>
    <name evidence="2" type="ORF">DPX16_9336</name>
</gene>
<evidence type="ECO:0000313" key="3">
    <source>
        <dbReference type="Proteomes" id="UP000281406"/>
    </source>
</evidence>
<dbReference type="EMBL" id="RJVU01051519">
    <property type="protein sequence ID" value="ROL41745.1"/>
    <property type="molecule type" value="Genomic_DNA"/>
</dbReference>
<comment type="caution">
    <text evidence="2">The sequence shown here is derived from an EMBL/GenBank/DDBJ whole genome shotgun (WGS) entry which is preliminary data.</text>
</comment>
<dbReference type="Proteomes" id="UP000281406">
    <property type="component" value="Unassembled WGS sequence"/>
</dbReference>
<keyword evidence="3" id="KW-1185">Reference proteome</keyword>
<accession>A0A3N0Y6C3</accession>